<feature type="domain" description="IFT121/TULP4 N-terminal" evidence="12">
    <location>
        <begin position="1"/>
        <end position="197"/>
    </location>
</feature>
<evidence type="ECO:0000259" key="13">
    <source>
        <dbReference type="Pfam" id="PF25768"/>
    </source>
</evidence>
<dbReference type="PANTHER" id="PTHR12764">
    <property type="entry name" value="WD REPEAT DOMAIN-RELATED"/>
    <property type="match status" value="1"/>
</dbReference>
<dbReference type="SUPFAM" id="SSF50978">
    <property type="entry name" value="WD40 repeat-like"/>
    <property type="match status" value="1"/>
</dbReference>
<evidence type="ECO:0000259" key="11">
    <source>
        <dbReference type="Pfam" id="PF23390"/>
    </source>
</evidence>
<accession>A0A1I7SDF3</accession>
<name>A0A1I7SDF3_BURXY</name>
<feature type="domain" description="IFT121 second beta-propeller" evidence="11">
    <location>
        <begin position="360"/>
        <end position="666"/>
    </location>
</feature>
<evidence type="ECO:0000256" key="6">
    <source>
        <dbReference type="ARBA" id="ARBA00023069"/>
    </source>
</evidence>
<dbReference type="Pfam" id="PF23145">
    <property type="entry name" value="Zf_2nd_IFT121"/>
    <property type="match status" value="1"/>
</dbReference>
<dbReference type="Gene3D" id="1.25.40.470">
    <property type="match status" value="1"/>
</dbReference>
<dbReference type="Pfam" id="PF23387">
    <property type="entry name" value="TPR_IFT80_172"/>
    <property type="match status" value="1"/>
</dbReference>
<evidence type="ECO:0000256" key="4">
    <source>
        <dbReference type="ARBA" id="ARBA00022737"/>
    </source>
</evidence>
<evidence type="ECO:0000256" key="2">
    <source>
        <dbReference type="ARBA" id="ARBA00022490"/>
    </source>
</evidence>
<dbReference type="InterPro" id="IPR056170">
    <property type="entry name" value="Znf_IFT121-like"/>
</dbReference>
<evidence type="ECO:0000256" key="3">
    <source>
        <dbReference type="ARBA" id="ARBA00022574"/>
    </source>
</evidence>
<feature type="domain" description="IFT121-like zinc finger" evidence="9">
    <location>
        <begin position="1152"/>
        <end position="1193"/>
    </location>
</feature>
<dbReference type="InterPro" id="IPR057979">
    <property type="entry name" value="TPR_IFT121"/>
</dbReference>
<keyword evidence="2" id="KW-0963">Cytoplasm</keyword>
<reference evidence="15" key="1">
    <citation type="submission" date="2016-11" db="UniProtKB">
        <authorList>
            <consortium name="WormBaseParasite"/>
        </authorList>
    </citation>
    <scope>IDENTIFICATION</scope>
</reference>
<evidence type="ECO:0000313" key="14">
    <source>
        <dbReference type="Proteomes" id="UP000095284"/>
    </source>
</evidence>
<dbReference type="InterPro" id="IPR036322">
    <property type="entry name" value="WD40_repeat_dom_sf"/>
</dbReference>
<dbReference type="Proteomes" id="UP000095284">
    <property type="component" value="Unplaced"/>
</dbReference>
<dbReference type="InterPro" id="IPR056157">
    <property type="entry name" value="TPR_IFT80_172_dom"/>
</dbReference>
<dbReference type="PANTHER" id="PTHR12764:SF5">
    <property type="entry name" value="LD29485P"/>
    <property type="match status" value="1"/>
</dbReference>
<dbReference type="Pfam" id="PF25170">
    <property type="entry name" value="TPR_WDR35"/>
    <property type="match status" value="1"/>
</dbReference>
<keyword evidence="6" id="KW-0969">Cilium</keyword>
<dbReference type="Gene3D" id="2.130.10.10">
    <property type="entry name" value="YVTN repeat-like/Quinoprotein amine dehydrogenase"/>
    <property type="match status" value="3"/>
</dbReference>
<dbReference type="InterPro" id="IPR056158">
    <property type="entry name" value="Beta-prop_IFT121_2nd"/>
</dbReference>
<dbReference type="AlphaFoldDB" id="A0A1I7SDF3"/>
<evidence type="ECO:0000256" key="8">
    <source>
        <dbReference type="ARBA" id="ARBA00023273"/>
    </source>
</evidence>
<feature type="domain" description="IFT121-like TPR repeats" evidence="13">
    <location>
        <begin position="1021"/>
        <end position="1120"/>
    </location>
</feature>
<dbReference type="Pfam" id="PF25768">
    <property type="entry name" value="TPR_IFT121"/>
    <property type="match status" value="1"/>
</dbReference>
<protein>
    <submittedName>
        <fullName evidence="15">ANAPC4_WD40 domain-containing protein</fullName>
    </submittedName>
</protein>
<dbReference type="GO" id="GO:0030991">
    <property type="term" value="C:intraciliary transport particle A"/>
    <property type="evidence" value="ECO:0007669"/>
    <property type="project" value="TreeGrafter"/>
</dbReference>
<comment type="subcellular location">
    <subcellularLocation>
        <location evidence="1">Cytoplasm</location>
        <location evidence="1">Cytoskeleton</location>
        <location evidence="1">Cilium basal body</location>
    </subcellularLocation>
</comment>
<feature type="domain" description="IFT121/TULP4 N-terminal" evidence="12">
    <location>
        <begin position="244"/>
        <end position="355"/>
    </location>
</feature>
<evidence type="ECO:0000259" key="12">
    <source>
        <dbReference type="Pfam" id="PF24797"/>
    </source>
</evidence>
<evidence type="ECO:0000256" key="5">
    <source>
        <dbReference type="ARBA" id="ARBA00022794"/>
    </source>
</evidence>
<evidence type="ECO:0000256" key="7">
    <source>
        <dbReference type="ARBA" id="ARBA00023212"/>
    </source>
</evidence>
<feature type="domain" description="IFT80/172/WDR35 TPR" evidence="10">
    <location>
        <begin position="697"/>
        <end position="814"/>
    </location>
</feature>
<keyword evidence="7" id="KW-0206">Cytoskeleton</keyword>
<dbReference type="GO" id="GO:1905515">
    <property type="term" value="P:non-motile cilium assembly"/>
    <property type="evidence" value="ECO:0007669"/>
    <property type="project" value="TreeGrafter"/>
</dbReference>
<evidence type="ECO:0000259" key="10">
    <source>
        <dbReference type="Pfam" id="PF23387"/>
    </source>
</evidence>
<keyword evidence="5" id="KW-0970">Cilium biogenesis/degradation</keyword>
<sequence length="1194" mass="135409">MAIGGDEGSLKVIQLPDEAEKVMKGPFKSFIHLEGHTASARVKYACWNEVFQKLATCDESGLIIVWMSHATEETWFEEMINNRQKSTVVAIKWCNDGTKIAIAYEDGQIIVGSVDGNRLWSKEITTNISQLCWNASDTIILIGLQDGDVHGYDMNGNFAFKVPMMCVESVELQTALEKDLKKDVIVCMEWYVSTPACRTESQGGELYIDTVTQWETVGPNGELPRLIRQNTFAIDPMVFRGDIPDDQPRFVVAYQHGIIQIMRSEIDSSPIVCRLANTVIIQCAWSPDGSILAVAGYQTDLPDEERNLIHFITPFGAKIQTMKLSAGKLSGITWEGSGLRLGIIMDSNLYLAIVKPAYKWAFCGKTLVYTYKNMDVGDEMIMFYESKMDDTFKRQTADVWQLQACGDYCVVVSQVNELGGIYKIEVCDSIGTPVDSTQTNVEPFTLSVSPGIVVMASTDQFLVWYYNVPRRMTVDRSAQKTTLPQIYHVDDYKINRNQENGSAKKGNRIGFDGICCVCTGKDMILVGRESGTVHRYNLPDVNLVQRYQLSYAAESMALNSTSTRLALINKHHLLKFFDIKDNNAIVVPNFERKDVWGVIWDKDREDTLVCMEKQKVIVIHGTDTEDPVQNTGYLCDFTDLTVKCAQLDEVLKDPENPTKTAIISIETKTLRQAKELLDQDKISEATKFIESHSHPKLWNLLATFALNKLDLKTAEHAFVELQDFGGLQFLKKLKNIKSEALKKAEVCTFLGDLDTAEHICFENDRRDLAIDMRTKMNDWFRVLQILQTSSGPGDDIMLQRAWKHVGDYFMERQKWQSAAKHYESGQHYKELVRCYLMMDDYARLESIAQQLPDGHEVLNNLAEIFTNSGLCNQAVECYIRLGMVNEALDTCIRLNQWDKAVELSEKYKLSNAINLLNNYAEELTGSIEKTMAAAQLYRKAAMYLQATKITFDIARDQLERQCPPVRVKKLFVMGGLLIEQYREYSKSQVVKNNQDNLSTAAIQGLLEEEHTLSIEDSRLIDTAWRGAEAIHFYMLCQQQLHQHKFDSAMKTALVLTEYEDVIPTIEIYSLLALASCQAKQFSVCSKAFMKIESLENVPEEEMEQYNALSLKIFLKYPPKDTKQARVECHACGAMVMDYATSCSNANCGIKFPICIASGRPIHDYQFWLCPSCKHRAYEQEIQFARYCPLCHCAV</sequence>
<dbReference type="Pfam" id="PF23390">
    <property type="entry name" value="Beta-prop_WDR35_2nd"/>
    <property type="match status" value="1"/>
</dbReference>
<keyword evidence="4" id="KW-0677">Repeat</keyword>
<dbReference type="PIRSF" id="PIRSF037536">
    <property type="entry name" value="WD_repeat_p35"/>
    <property type="match status" value="1"/>
</dbReference>
<dbReference type="GO" id="GO:0061512">
    <property type="term" value="P:protein localization to cilium"/>
    <property type="evidence" value="ECO:0007669"/>
    <property type="project" value="TreeGrafter"/>
</dbReference>
<dbReference type="InterPro" id="IPR001680">
    <property type="entry name" value="WD40_rpt"/>
</dbReference>
<keyword evidence="8" id="KW-0966">Cell projection</keyword>
<proteinExistence type="predicted"/>
<dbReference type="Pfam" id="PF24797">
    <property type="entry name" value="Beta-prop_WDR35_TULP_N"/>
    <property type="match status" value="2"/>
</dbReference>
<dbReference type="GO" id="GO:0035721">
    <property type="term" value="P:intraciliary retrograde transport"/>
    <property type="evidence" value="ECO:0007669"/>
    <property type="project" value="TreeGrafter"/>
</dbReference>
<dbReference type="GO" id="GO:0097730">
    <property type="term" value="C:non-motile cilium"/>
    <property type="evidence" value="ECO:0007669"/>
    <property type="project" value="TreeGrafter"/>
</dbReference>
<dbReference type="InterPro" id="IPR039857">
    <property type="entry name" value="Ift122/121"/>
</dbReference>
<dbReference type="InterPro" id="IPR015943">
    <property type="entry name" value="WD40/YVTN_repeat-like_dom_sf"/>
</dbReference>
<dbReference type="InterPro" id="IPR056159">
    <property type="entry name" value="Beta-prop_IFT121_TULP_N"/>
</dbReference>
<evidence type="ECO:0000256" key="1">
    <source>
        <dbReference type="ARBA" id="ARBA00004120"/>
    </source>
</evidence>
<dbReference type="eggNOG" id="KOG2041">
    <property type="taxonomic scope" value="Eukaryota"/>
</dbReference>
<keyword evidence="3" id="KW-0853">WD repeat</keyword>
<dbReference type="SMART" id="SM00320">
    <property type="entry name" value="WD40"/>
    <property type="match status" value="3"/>
</dbReference>
<dbReference type="InterPro" id="IPR057361">
    <property type="entry name" value="TPR_WDR35"/>
</dbReference>
<dbReference type="InterPro" id="IPR017233">
    <property type="entry name" value="WDR35"/>
</dbReference>
<dbReference type="SUPFAM" id="SSF69322">
    <property type="entry name" value="Tricorn protease domain 2"/>
    <property type="match status" value="1"/>
</dbReference>
<dbReference type="WBParaSite" id="BXY_1105800.1">
    <property type="protein sequence ID" value="BXY_1105800.1"/>
    <property type="gene ID" value="BXY_1105800"/>
</dbReference>
<organism evidence="14 15">
    <name type="scientific">Bursaphelenchus xylophilus</name>
    <name type="common">Pinewood nematode worm</name>
    <name type="synonym">Aphelenchoides xylophilus</name>
    <dbReference type="NCBI Taxonomy" id="6326"/>
    <lineage>
        <taxon>Eukaryota</taxon>
        <taxon>Metazoa</taxon>
        <taxon>Ecdysozoa</taxon>
        <taxon>Nematoda</taxon>
        <taxon>Chromadorea</taxon>
        <taxon>Rhabditida</taxon>
        <taxon>Tylenchina</taxon>
        <taxon>Tylenchomorpha</taxon>
        <taxon>Aphelenchoidea</taxon>
        <taxon>Aphelenchoididae</taxon>
        <taxon>Bursaphelenchus</taxon>
    </lineage>
</organism>
<evidence type="ECO:0000259" key="9">
    <source>
        <dbReference type="Pfam" id="PF23145"/>
    </source>
</evidence>
<evidence type="ECO:0000313" key="15">
    <source>
        <dbReference type="WBParaSite" id="BXY_1105800.1"/>
    </source>
</evidence>